<gene>
    <name evidence="2" type="ORF">D7Z54_10085</name>
</gene>
<dbReference type="Proteomes" id="UP000275076">
    <property type="component" value="Unassembled WGS sequence"/>
</dbReference>
<sequence length="377" mass="41556">MKVGIVGNYGHNNNGDEAILAGLIHQLTAIGEIDKENIVVFSNDPSNTKARHGVASFPLLYKESSILKSGMRTIRESRKIMKHLDVLIVGGGGLLMDMYKRDAPLYSVLGLTGRFSGCRVVVHGVGAGPITTGAGKFFIKNLIRASSSVAVRDEKSKKLLKSIGVQKDVHVIYDPAFSVPVQTPHQPSERIRKVGVTAVPYFSNQYWPEPDPAKYQAYIQGMAASLDDLIEKHDISVTFFSTKYPEDVEVTKDIAELMQHQDNIDIIEENLTPADIIEVAADQDLVIGTRLHSLILSVNAKTPVIGVEYHQKVKDFMYEIDKDSYSVAVDSITDIPKAFEQAVEDWERLQAETAAVSDSLKQNAAEGMNLLKLKGQY</sequence>
<dbReference type="PANTHER" id="PTHR36836">
    <property type="entry name" value="COLANIC ACID BIOSYNTHESIS PROTEIN WCAK"/>
    <property type="match status" value="1"/>
</dbReference>
<dbReference type="PANTHER" id="PTHR36836:SF1">
    <property type="entry name" value="COLANIC ACID BIOSYNTHESIS PROTEIN WCAK"/>
    <property type="match status" value="1"/>
</dbReference>
<dbReference type="RefSeq" id="WP_125555705.1">
    <property type="nucleotide sequence ID" value="NZ_RBVX01000007.1"/>
</dbReference>
<dbReference type="Pfam" id="PF04230">
    <property type="entry name" value="PS_pyruv_trans"/>
    <property type="match status" value="1"/>
</dbReference>
<name>A0A428N5R5_9BACI</name>
<feature type="domain" description="Polysaccharide pyruvyl transferase" evidence="1">
    <location>
        <begin position="15"/>
        <end position="310"/>
    </location>
</feature>
<dbReference type="AlphaFoldDB" id="A0A428N5R5"/>
<reference evidence="2 3" key="1">
    <citation type="submission" date="2018-10" db="EMBL/GenBank/DDBJ databases">
        <title>Draft genome sequence of Bacillus salarius IM0101, isolated from a hypersaline soil in Inner Mongolia, China.</title>
        <authorList>
            <person name="Yamprayoonswat W."/>
            <person name="Boonvisut S."/>
            <person name="Jumpathong W."/>
            <person name="Sittihan S."/>
            <person name="Ruangsuj P."/>
            <person name="Wanthongcharoen S."/>
            <person name="Thongpramul N."/>
            <person name="Pimmason S."/>
            <person name="Yu B."/>
            <person name="Yasawong M."/>
        </authorList>
    </citation>
    <scope>NUCLEOTIDE SEQUENCE [LARGE SCALE GENOMIC DNA]</scope>
    <source>
        <strain evidence="2 3">IM0101</strain>
    </source>
</reference>
<keyword evidence="2" id="KW-0808">Transferase</keyword>
<evidence type="ECO:0000313" key="2">
    <source>
        <dbReference type="EMBL" id="RSL33648.1"/>
    </source>
</evidence>
<dbReference type="InterPro" id="IPR007345">
    <property type="entry name" value="Polysacch_pyruvyl_Trfase"/>
</dbReference>
<proteinExistence type="predicted"/>
<dbReference type="GO" id="GO:0016740">
    <property type="term" value="F:transferase activity"/>
    <property type="evidence" value="ECO:0007669"/>
    <property type="project" value="UniProtKB-KW"/>
</dbReference>
<dbReference type="EMBL" id="RBVX01000007">
    <property type="protein sequence ID" value="RSL33648.1"/>
    <property type="molecule type" value="Genomic_DNA"/>
</dbReference>
<dbReference type="OrthoDB" id="3199616at2"/>
<keyword evidence="3" id="KW-1185">Reference proteome</keyword>
<evidence type="ECO:0000313" key="3">
    <source>
        <dbReference type="Proteomes" id="UP000275076"/>
    </source>
</evidence>
<protein>
    <submittedName>
        <fullName evidence="2">Polysaccharide pyruvyl transferase</fullName>
    </submittedName>
</protein>
<accession>A0A428N5R5</accession>
<organism evidence="2 3">
    <name type="scientific">Salibacterium salarium</name>
    <dbReference type="NCBI Taxonomy" id="284579"/>
    <lineage>
        <taxon>Bacteria</taxon>
        <taxon>Bacillati</taxon>
        <taxon>Bacillota</taxon>
        <taxon>Bacilli</taxon>
        <taxon>Bacillales</taxon>
        <taxon>Bacillaceae</taxon>
    </lineage>
</organism>
<comment type="caution">
    <text evidence="2">The sequence shown here is derived from an EMBL/GenBank/DDBJ whole genome shotgun (WGS) entry which is preliminary data.</text>
</comment>
<evidence type="ECO:0000259" key="1">
    <source>
        <dbReference type="Pfam" id="PF04230"/>
    </source>
</evidence>